<evidence type="ECO:0000313" key="1">
    <source>
        <dbReference type="EMBL" id="MCI22637.1"/>
    </source>
</evidence>
<comment type="caution">
    <text evidence="1">The sequence shown here is derived from an EMBL/GenBank/DDBJ whole genome shotgun (WGS) entry which is preliminary data.</text>
</comment>
<sequence>MLPHVLFGTPDEFTWNIKSL</sequence>
<proteinExistence type="predicted"/>
<dbReference type="AlphaFoldDB" id="A0A392QFJ7"/>
<accession>A0A392QFJ7</accession>
<evidence type="ECO:0000313" key="2">
    <source>
        <dbReference type="Proteomes" id="UP000265520"/>
    </source>
</evidence>
<reference evidence="1 2" key="1">
    <citation type="journal article" date="2018" name="Front. Plant Sci.">
        <title>Red Clover (Trifolium pratense) and Zigzag Clover (T. medium) - A Picture of Genomic Similarities and Differences.</title>
        <authorList>
            <person name="Dluhosova J."/>
            <person name="Istvanek J."/>
            <person name="Nedelnik J."/>
            <person name="Repkova J."/>
        </authorList>
    </citation>
    <scope>NUCLEOTIDE SEQUENCE [LARGE SCALE GENOMIC DNA]</scope>
    <source>
        <strain evidence="2">cv. 10/8</strain>
        <tissue evidence="1">Leaf</tissue>
    </source>
</reference>
<name>A0A392QFJ7_9FABA</name>
<protein>
    <submittedName>
        <fullName evidence="1">Uncharacterized protein</fullName>
    </submittedName>
</protein>
<feature type="non-terminal residue" evidence="1">
    <location>
        <position position="20"/>
    </location>
</feature>
<dbReference type="Proteomes" id="UP000265520">
    <property type="component" value="Unassembled WGS sequence"/>
</dbReference>
<organism evidence="1 2">
    <name type="scientific">Trifolium medium</name>
    <dbReference type="NCBI Taxonomy" id="97028"/>
    <lineage>
        <taxon>Eukaryota</taxon>
        <taxon>Viridiplantae</taxon>
        <taxon>Streptophyta</taxon>
        <taxon>Embryophyta</taxon>
        <taxon>Tracheophyta</taxon>
        <taxon>Spermatophyta</taxon>
        <taxon>Magnoliopsida</taxon>
        <taxon>eudicotyledons</taxon>
        <taxon>Gunneridae</taxon>
        <taxon>Pentapetalae</taxon>
        <taxon>rosids</taxon>
        <taxon>fabids</taxon>
        <taxon>Fabales</taxon>
        <taxon>Fabaceae</taxon>
        <taxon>Papilionoideae</taxon>
        <taxon>50 kb inversion clade</taxon>
        <taxon>NPAAA clade</taxon>
        <taxon>Hologalegina</taxon>
        <taxon>IRL clade</taxon>
        <taxon>Trifolieae</taxon>
        <taxon>Trifolium</taxon>
    </lineage>
</organism>
<dbReference type="EMBL" id="LXQA010131553">
    <property type="protein sequence ID" value="MCI22637.1"/>
    <property type="molecule type" value="Genomic_DNA"/>
</dbReference>
<keyword evidence="2" id="KW-1185">Reference proteome</keyword>